<reference evidence="1" key="1">
    <citation type="submission" date="2022-11" db="EMBL/GenBank/DDBJ databases">
        <title>Genome Sequence of Nemania bipapillata.</title>
        <authorList>
            <person name="Buettner E."/>
        </authorList>
    </citation>
    <scope>NUCLEOTIDE SEQUENCE</scope>
    <source>
        <strain evidence="1">CP14</strain>
    </source>
</reference>
<accession>A0ACC2HNT8</accession>
<dbReference type="Proteomes" id="UP001153334">
    <property type="component" value="Unassembled WGS sequence"/>
</dbReference>
<evidence type="ECO:0000313" key="1">
    <source>
        <dbReference type="EMBL" id="KAJ8104459.1"/>
    </source>
</evidence>
<sequence>MAGSVYRAGAIAVNEIKESYNQTRSSEIDTPELSKITIPGSFPDVAIVTKGNEQMVLFPSYAKRHVREKPRQFADPAGPPPSSSMGMNEQEYWRQEWARHEDEKAIVDVDVRGWIYNPHRGPMTRRNRVLIGLARQLSGIPAPRLQQTENAANSIPAFPSSHQQHEEERERESIAREAREIERRGRAEEEAAQQGNYSERPKDESSEDEGDQRRHHSSRSPAPRARQPSPALPTRANTFGTSTLNDMELAAANANLMARIGPFLTTPLVNIPITLFFYDDTQSQSRTVITDDSGHFISRTALDFIPTHVRVLANEDISCTETVRVIEPHGVSLISDIDDTIKRSNISLGAKEIFRNTFVRELKDLTIEGVKDCPWQLYPVLATYFKLAGLPLGSLHLKRYTGMLQGIFEPVAERKKGTLEKIMNDFPERKFLLVGDSGEADLEVYTELAIANPGRIKGIFIRDVTTPEQPGYFDAAYDAVESRNISRLTEQASSTSS</sequence>
<proteinExistence type="predicted"/>
<protein>
    <submittedName>
        <fullName evidence="1">Uncharacterized protein</fullName>
    </submittedName>
</protein>
<name>A0ACC2HNT8_9PEZI</name>
<organism evidence="1 2">
    <name type="scientific">Nemania bipapillata</name>
    <dbReference type="NCBI Taxonomy" id="110536"/>
    <lineage>
        <taxon>Eukaryota</taxon>
        <taxon>Fungi</taxon>
        <taxon>Dikarya</taxon>
        <taxon>Ascomycota</taxon>
        <taxon>Pezizomycotina</taxon>
        <taxon>Sordariomycetes</taxon>
        <taxon>Xylariomycetidae</taxon>
        <taxon>Xylariales</taxon>
        <taxon>Xylariaceae</taxon>
        <taxon>Nemania</taxon>
    </lineage>
</organism>
<keyword evidence="2" id="KW-1185">Reference proteome</keyword>
<comment type="caution">
    <text evidence="1">The sequence shown here is derived from an EMBL/GenBank/DDBJ whole genome shotgun (WGS) entry which is preliminary data.</text>
</comment>
<evidence type="ECO:0000313" key="2">
    <source>
        <dbReference type="Proteomes" id="UP001153334"/>
    </source>
</evidence>
<dbReference type="EMBL" id="JAPESX010003717">
    <property type="protein sequence ID" value="KAJ8104459.1"/>
    <property type="molecule type" value="Genomic_DNA"/>
</dbReference>
<gene>
    <name evidence="1" type="ORF">ONZ43_g7839</name>
</gene>